<feature type="compositionally biased region" description="Low complexity" evidence="1">
    <location>
        <begin position="237"/>
        <end position="256"/>
    </location>
</feature>
<feature type="region of interest" description="Disordered" evidence="1">
    <location>
        <begin position="235"/>
        <end position="256"/>
    </location>
</feature>
<reference evidence="3" key="1">
    <citation type="submission" date="2022-08" db="UniProtKB">
        <authorList>
            <consortium name="EnsemblMetazoa"/>
        </authorList>
    </citation>
    <scope>IDENTIFICATION</scope>
</reference>
<sequence length="418" mass="45557">MERMFRFDTSCTSCMIFFSLFSSSSFLLRSSSYDCCSSAVAPGPAPSVPSCGAFAADDEAVLSCSISASNRRTFCSVSAVASRFSRSVAFRPSDCFSFASSSICRCSASFWSISRRLSLSSSAFSSWCFPLSLPTVSFSSFTRASQCSRCSRSIFSSSVCFSSCNLECASLMSFSCSSSRPISCRMFSTCAFSSVFSRISRSSVFSRSRFSPRTVSIFARRLVPSVSRSAFSLCAPSSFSTSSSRSSPSRRFSSDFSSSTWFKSRVVSSSFVSAAAIEARIDSCNERSASDSEFSLIIFKLRTSSAGLAALTIAIVQFVGRIQRFGQLEQLLLIERLRFAERRQLFFRLLKLFHTFLPILAVLLGLSCCSVSISALRSSDWAVFCSSCTCTSRSAFSFSIPTNLASISLPFFCSSPFS</sequence>
<keyword evidence="2" id="KW-1133">Transmembrane helix</keyword>
<name>A0A8W7PGT2_ANOCL</name>
<dbReference type="Proteomes" id="UP000075882">
    <property type="component" value="Unassembled WGS sequence"/>
</dbReference>
<feature type="transmembrane region" description="Helical" evidence="2">
    <location>
        <begin position="345"/>
        <end position="366"/>
    </location>
</feature>
<dbReference type="AlphaFoldDB" id="A0A8W7PGT2"/>
<evidence type="ECO:0000313" key="3">
    <source>
        <dbReference type="EnsemblMetazoa" id="ACOM031609-PA.1"/>
    </source>
</evidence>
<dbReference type="EnsemblMetazoa" id="ACOM031609-RA">
    <property type="protein sequence ID" value="ACOM031609-PA.1"/>
    <property type="gene ID" value="ACOM031609"/>
</dbReference>
<organism evidence="3">
    <name type="scientific">Anopheles coluzzii</name>
    <name type="common">African malaria mosquito</name>
    <dbReference type="NCBI Taxonomy" id="1518534"/>
    <lineage>
        <taxon>Eukaryota</taxon>
        <taxon>Metazoa</taxon>
        <taxon>Ecdysozoa</taxon>
        <taxon>Arthropoda</taxon>
        <taxon>Hexapoda</taxon>
        <taxon>Insecta</taxon>
        <taxon>Pterygota</taxon>
        <taxon>Neoptera</taxon>
        <taxon>Endopterygota</taxon>
        <taxon>Diptera</taxon>
        <taxon>Nematocera</taxon>
        <taxon>Culicoidea</taxon>
        <taxon>Culicidae</taxon>
        <taxon>Anophelinae</taxon>
        <taxon>Anopheles</taxon>
    </lineage>
</organism>
<proteinExistence type="predicted"/>
<keyword evidence="2" id="KW-0812">Transmembrane</keyword>
<keyword evidence="2" id="KW-0472">Membrane</keyword>
<accession>A0A8W7PGT2</accession>
<protein>
    <submittedName>
        <fullName evidence="3">Uncharacterized protein</fullName>
    </submittedName>
</protein>
<evidence type="ECO:0000256" key="1">
    <source>
        <dbReference type="SAM" id="MobiDB-lite"/>
    </source>
</evidence>
<evidence type="ECO:0000256" key="2">
    <source>
        <dbReference type="SAM" id="Phobius"/>
    </source>
</evidence>